<dbReference type="EMBL" id="CADCXU010013521">
    <property type="protein sequence ID" value="CAB0003527.1"/>
    <property type="molecule type" value="Genomic_DNA"/>
</dbReference>
<keyword evidence="7 10" id="KW-1133">Transmembrane helix</keyword>
<evidence type="ECO:0000256" key="4">
    <source>
        <dbReference type="ARBA" id="ARBA00022692"/>
    </source>
</evidence>
<evidence type="ECO:0000256" key="6">
    <source>
        <dbReference type="ARBA" id="ARBA00022976"/>
    </source>
</evidence>
<evidence type="ECO:0000256" key="9">
    <source>
        <dbReference type="ARBA" id="ARBA00023180"/>
    </source>
</evidence>
<keyword evidence="8 10" id="KW-0472">Membrane</keyword>
<dbReference type="PANTHER" id="PTHR21092:SF0">
    <property type="entry name" value="NICASTRIN"/>
    <property type="match status" value="1"/>
</dbReference>
<keyword evidence="9" id="KW-0325">Glycoprotein</keyword>
<dbReference type="GO" id="GO:0007219">
    <property type="term" value="P:Notch signaling pathway"/>
    <property type="evidence" value="ECO:0007669"/>
    <property type="project" value="UniProtKB-KW"/>
</dbReference>
<keyword evidence="5" id="KW-0732">Signal</keyword>
<comment type="subcellular location">
    <subcellularLocation>
        <location evidence="1">Membrane</location>
        <topology evidence="1">Single-pass type I membrane protein</topology>
    </subcellularLocation>
</comment>
<comment type="similarity">
    <text evidence="2">Belongs to the nicastrin family.</text>
</comment>
<evidence type="ECO:0000256" key="10">
    <source>
        <dbReference type="SAM" id="Phobius"/>
    </source>
</evidence>
<dbReference type="SUPFAM" id="SSF53187">
    <property type="entry name" value="Zn-dependent exopeptidases"/>
    <property type="match status" value="1"/>
</dbReference>
<evidence type="ECO:0000256" key="8">
    <source>
        <dbReference type="ARBA" id="ARBA00023136"/>
    </source>
</evidence>
<dbReference type="InterPro" id="IPR008710">
    <property type="entry name" value="Nicastrin"/>
</dbReference>
<dbReference type="Pfam" id="PF05450">
    <property type="entry name" value="Nicastrin"/>
    <property type="match status" value="1"/>
</dbReference>
<evidence type="ECO:0000256" key="3">
    <source>
        <dbReference type="ARBA" id="ARBA00015303"/>
    </source>
</evidence>
<evidence type="ECO:0000259" key="11">
    <source>
        <dbReference type="Pfam" id="PF18266"/>
    </source>
</evidence>
<gene>
    <name evidence="12" type="ORF">NTEN_LOCUS9050</name>
</gene>
<keyword evidence="6" id="KW-0914">Notch signaling pathway</keyword>
<reference evidence="12 13" key="1">
    <citation type="submission" date="2020-02" db="EMBL/GenBank/DDBJ databases">
        <authorList>
            <person name="Ferguson B K."/>
        </authorList>
    </citation>
    <scope>NUCLEOTIDE SEQUENCE [LARGE SCALE GENOMIC DNA]</scope>
</reference>
<organism evidence="12 13">
    <name type="scientific">Nesidiocoris tenuis</name>
    <dbReference type="NCBI Taxonomy" id="355587"/>
    <lineage>
        <taxon>Eukaryota</taxon>
        <taxon>Metazoa</taxon>
        <taxon>Ecdysozoa</taxon>
        <taxon>Arthropoda</taxon>
        <taxon>Hexapoda</taxon>
        <taxon>Insecta</taxon>
        <taxon>Pterygota</taxon>
        <taxon>Neoptera</taxon>
        <taxon>Paraneoptera</taxon>
        <taxon>Hemiptera</taxon>
        <taxon>Heteroptera</taxon>
        <taxon>Panheteroptera</taxon>
        <taxon>Cimicomorpha</taxon>
        <taxon>Miridae</taxon>
        <taxon>Dicyphina</taxon>
        <taxon>Nesidiocoris</taxon>
    </lineage>
</organism>
<accession>A0A6H5GJP6</accession>
<dbReference type="GO" id="GO:0007220">
    <property type="term" value="P:Notch receptor processing"/>
    <property type="evidence" value="ECO:0007669"/>
    <property type="project" value="TreeGrafter"/>
</dbReference>
<dbReference type="GO" id="GO:0005886">
    <property type="term" value="C:plasma membrane"/>
    <property type="evidence" value="ECO:0007669"/>
    <property type="project" value="TreeGrafter"/>
</dbReference>
<sequence>MDMFTLAHLHQWLLLFIYGTLFLRKFFNEFALRHDVNEMIYVPILGSSACFRRLNGTHQFGCSSPPRGSNGVIHVIYDSTNLDEFIDKAVAGPYILLLPPLMFTRTVTDRLIASGKVDGIVLAWASSAKPEHYSPDDVCPNRNGGYCDAESPWNPEGHGFIVSNMPFPVFLIQDPSYLDNITKCFKDYNLPLDGSQLSKPLCMLQLKAHMYAAVNSEVCIRRRMSQLMTVFKYCDPLGNENIIYPMVNLSAAEDKKLIAVVARLDGFSIFDGLGPGAMSAVSSTATLIVLANILHDLMPVISEHKMYKGIVFMLLNGESFDYIGSQRVVYDMEKGTFITDKNKIKIEDIELVIELTQLGPGKTFYLHRTNDAKSAEVVDSLVQISKNLSLNFLKSSLPAGRLPPVSLNVFREASPNISGVVVANYDSQFNNRYYNGLLDDGSNLNLESYTSGSIPPKNSTQTNLAGVAISLARAIARLVNKDDSIEYQIVQSRYVETMDEVLRCLAVSRKCNLFKKLYPNIATNAPLPEVLSVYVGISTSISSITRATWKMLAYLSTDTMNSTQDQCNSRCADDDELVCFWVKEENGDGTCVLSPIQLHQAVSPAFEIEDYDWASGKYSTWTESVWADMGVQMFIRGTSQRDAIVFGSGIVVLVFSVIGAFLVNKKSDSLFAVKTRPENC</sequence>
<evidence type="ECO:0000313" key="13">
    <source>
        <dbReference type="Proteomes" id="UP000479000"/>
    </source>
</evidence>
<dbReference type="Proteomes" id="UP000479000">
    <property type="component" value="Unassembled WGS sequence"/>
</dbReference>
<evidence type="ECO:0000313" key="12">
    <source>
        <dbReference type="EMBL" id="CAB0003527.1"/>
    </source>
</evidence>
<dbReference type="InterPro" id="IPR041084">
    <property type="entry name" value="Ncstrn_small"/>
</dbReference>
<evidence type="ECO:0000256" key="1">
    <source>
        <dbReference type="ARBA" id="ARBA00004479"/>
    </source>
</evidence>
<dbReference type="OrthoDB" id="755951at2759"/>
<evidence type="ECO:0000256" key="5">
    <source>
        <dbReference type="ARBA" id="ARBA00022729"/>
    </source>
</evidence>
<evidence type="ECO:0000256" key="2">
    <source>
        <dbReference type="ARBA" id="ARBA00007717"/>
    </source>
</evidence>
<dbReference type="PANTHER" id="PTHR21092">
    <property type="entry name" value="NICASTRIN"/>
    <property type="match status" value="1"/>
</dbReference>
<evidence type="ECO:0000256" key="7">
    <source>
        <dbReference type="ARBA" id="ARBA00022989"/>
    </source>
</evidence>
<feature type="domain" description="Nicastrin small lobe" evidence="11">
    <location>
        <begin position="49"/>
        <end position="212"/>
    </location>
</feature>
<keyword evidence="4 10" id="KW-0812">Transmembrane</keyword>
<keyword evidence="13" id="KW-1185">Reference proteome</keyword>
<dbReference type="GO" id="GO:0016485">
    <property type="term" value="P:protein processing"/>
    <property type="evidence" value="ECO:0007669"/>
    <property type="project" value="InterPro"/>
</dbReference>
<protein>
    <recommendedName>
        <fullName evidence="3">Nicastrin</fullName>
    </recommendedName>
</protein>
<dbReference type="Pfam" id="PF18266">
    <property type="entry name" value="Ncstrn_small"/>
    <property type="match status" value="1"/>
</dbReference>
<name>A0A6H5GJP6_9HEMI</name>
<feature type="transmembrane region" description="Helical" evidence="10">
    <location>
        <begin position="643"/>
        <end position="663"/>
    </location>
</feature>
<dbReference type="Gene3D" id="3.40.630.10">
    <property type="entry name" value="Zn peptidases"/>
    <property type="match status" value="1"/>
</dbReference>
<dbReference type="AlphaFoldDB" id="A0A6H5GJP6"/>
<proteinExistence type="inferred from homology"/>